<accession>A0A075R388</accession>
<dbReference type="InterPro" id="IPR044872">
    <property type="entry name" value="CcmK/CsoS1_BMC"/>
</dbReference>
<dbReference type="PANTHER" id="PTHR33941:SF11">
    <property type="entry name" value="BACTERIAL MICROCOMPARTMENT SHELL PROTEIN PDUJ"/>
    <property type="match status" value="1"/>
</dbReference>
<evidence type="ECO:0000313" key="5">
    <source>
        <dbReference type="EMBL" id="AIG26997.1"/>
    </source>
</evidence>
<dbReference type="eggNOG" id="COG4577">
    <property type="taxonomic scope" value="Bacteria"/>
</dbReference>
<dbReference type="AlphaFoldDB" id="A0A075R388"/>
<comment type="similarity">
    <text evidence="3">Belongs to the bacterial microcompartments protein family.</text>
</comment>
<sequence>MKNQALGLVETKGLLGAMEAADAALKAANVTLIGLERLKKDGLITVKVKGDVGAVQAAVDAGSAAARQLNCLFNSLVIARPHEETAKIVAVDLPKQTSKQAPKVTPKELPEKDIKSTPLEVITGGKVSETAPVVDHLEEVSVKPKDHAQEEEQDLHHAVIQEQLLEEATSLVSSSKKKDKRLEDMKLAELRKIAYKLKLTNITKGQVKYAKKDQLIEAIQQHEGEKE</sequence>
<gene>
    <name evidence="5" type="primary">pduA_3</name>
    <name evidence="5" type="ORF">BRLA_c026780</name>
</gene>
<keyword evidence="6" id="KW-1185">Reference proteome</keyword>
<reference evidence="5 6" key="1">
    <citation type="journal article" date="2011" name="J. Bacteriol.">
        <title>Genome sequence of Brevibacillus laterosporus LMG 15441, a pathogen of invertebrates.</title>
        <authorList>
            <person name="Djukic M."/>
            <person name="Poehlein A."/>
            <person name="Thurmer A."/>
            <person name="Daniel R."/>
        </authorList>
    </citation>
    <scope>NUCLEOTIDE SEQUENCE [LARGE SCALE GENOMIC DNA]</scope>
    <source>
        <strain evidence="5 6">LMG 15441</strain>
    </source>
</reference>
<keyword evidence="2" id="KW-1283">Bacterial microcompartment</keyword>
<dbReference type="InterPro" id="IPR050575">
    <property type="entry name" value="BMC_shell"/>
</dbReference>
<feature type="domain" description="BMC" evidence="4">
    <location>
        <begin position="5"/>
        <end position="90"/>
    </location>
</feature>
<dbReference type="InterPro" id="IPR037233">
    <property type="entry name" value="CcmK-like_sf"/>
</dbReference>
<dbReference type="GO" id="GO:0031469">
    <property type="term" value="C:bacterial microcompartment"/>
    <property type="evidence" value="ECO:0007669"/>
    <property type="project" value="UniProtKB-SubCell"/>
</dbReference>
<dbReference type="PANTHER" id="PTHR33941">
    <property type="entry name" value="PROPANEDIOL UTILIZATION PROTEIN PDUA"/>
    <property type="match status" value="1"/>
</dbReference>
<evidence type="ECO:0000256" key="1">
    <source>
        <dbReference type="ARBA" id="ARBA00024322"/>
    </source>
</evidence>
<dbReference type="KEGG" id="blr:BRLA_c026780"/>
<evidence type="ECO:0000313" key="6">
    <source>
        <dbReference type="Proteomes" id="UP000005850"/>
    </source>
</evidence>
<dbReference type="SMART" id="SM00877">
    <property type="entry name" value="BMC"/>
    <property type="match status" value="1"/>
</dbReference>
<comment type="subcellular location">
    <subcellularLocation>
        <location evidence="1">Bacterial microcompartment</location>
    </subcellularLocation>
</comment>
<dbReference type="HOGENOM" id="CLU_064903_0_0_9"/>
<dbReference type="PROSITE" id="PS51930">
    <property type="entry name" value="BMC_2"/>
    <property type="match status" value="1"/>
</dbReference>
<dbReference type="Gene3D" id="3.30.70.1710">
    <property type="match status" value="1"/>
</dbReference>
<dbReference type="EMBL" id="CP007806">
    <property type="protein sequence ID" value="AIG26997.1"/>
    <property type="molecule type" value="Genomic_DNA"/>
</dbReference>
<dbReference type="Proteomes" id="UP000005850">
    <property type="component" value="Chromosome"/>
</dbReference>
<dbReference type="STRING" id="1042163.BRLA_c026780"/>
<dbReference type="CDD" id="cd07045">
    <property type="entry name" value="BMC_CcmK_like"/>
    <property type="match status" value="1"/>
</dbReference>
<dbReference type="SUPFAM" id="SSF143414">
    <property type="entry name" value="CcmK-like"/>
    <property type="match status" value="1"/>
</dbReference>
<proteinExistence type="inferred from homology"/>
<organism evidence="5 6">
    <name type="scientific">Brevibacillus laterosporus LMG 15441</name>
    <dbReference type="NCBI Taxonomy" id="1042163"/>
    <lineage>
        <taxon>Bacteria</taxon>
        <taxon>Bacillati</taxon>
        <taxon>Bacillota</taxon>
        <taxon>Bacilli</taxon>
        <taxon>Bacillales</taxon>
        <taxon>Paenibacillaceae</taxon>
        <taxon>Brevibacillus</taxon>
    </lineage>
</organism>
<evidence type="ECO:0000256" key="3">
    <source>
        <dbReference type="PROSITE-ProRule" id="PRU01278"/>
    </source>
</evidence>
<evidence type="ECO:0000259" key="4">
    <source>
        <dbReference type="PROSITE" id="PS51930"/>
    </source>
</evidence>
<name>A0A075R388_BRELA</name>
<dbReference type="RefSeq" id="WP_003336177.1">
    <property type="nucleotide sequence ID" value="NZ_CP007806.1"/>
</dbReference>
<dbReference type="Pfam" id="PF00936">
    <property type="entry name" value="BMC"/>
    <property type="match status" value="1"/>
</dbReference>
<protein>
    <submittedName>
        <fullName evidence="5">Propanediol utilization protein PduA</fullName>
    </submittedName>
</protein>
<dbReference type="InterPro" id="IPR000249">
    <property type="entry name" value="BMC_dom"/>
</dbReference>
<evidence type="ECO:0000256" key="2">
    <source>
        <dbReference type="ARBA" id="ARBA00024446"/>
    </source>
</evidence>